<protein>
    <submittedName>
        <fullName evidence="3">Lectin</fullName>
    </submittedName>
</protein>
<evidence type="ECO:0000256" key="1">
    <source>
        <dbReference type="SAM" id="MobiDB-lite"/>
    </source>
</evidence>
<proteinExistence type="predicted"/>
<feature type="signal peptide" evidence="2">
    <location>
        <begin position="1"/>
        <end position="28"/>
    </location>
</feature>
<keyword evidence="2" id="KW-0732">Signal</keyword>
<gene>
    <name evidence="3" type="ORF">L3V18_06120</name>
</gene>
<evidence type="ECO:0000313" key="3">
    <source>
        <dbReference type="EMBL" id="MCF7221367.1"/>
    </source>
</evidence>
<reference evidence="3" key="1">
    <citation type="submission" date="2022-01" db="EMBL/GenBank/DDBJ databases">
        <title>Lysobacter chinensis sp. nov., a bacterium isolated from cow dung compost.</title>
        <authorList>
            <person name="Liu Y."/>
        </authorList>
    </citation>
    <scope>NUCLEOTIDE SEQUENCE</scope>
    <source>
        <strain evidence="3">TLK-CK17</strain>
    </source>
</reference>
<comment type="caution">
    <text evidence="3">The sequence shown here is derived from an EMBL/GenBank/DDBJ whole genome shotgun (WGS) entry which is preliminary data.</text>
</comment>
<organism evidence="3 4">
    <name type="scientific">Marilutibacter chinensis</name>
    <dbReference type="NCBI Taxonomy" id="2912247"/>
    <lineage>
        <taxon>Bacteria</taxon>
        <taxon>Pseudomonadati</taxon>
        <taxon>Pseudomonadota</taxon>
        <taxon>Gammaproteobacteria</taxon>
        <taxon>Lysobacterales</taxon>
        <taxon>Lysobacteraceae</taxon>
        <taxon>Marilutibacter</taxon>
    </lineage>
</organism>
<keyword evidence="4" id="KW-1185">Reference proteome</keyword>
<dbReference type="Proteomes" id="UP001430796">
    <property type="component" value="Unassembled WGS sequence"/>
</dbReference>
<feature type="chain" id="PRO_5047528555" evidence="2">
    <location>
        <begin position="29"/>
        <end position="262"/>
    </location>
</feature>
<dbReference type="RefSeq" id="WP_237053804.1">
    <property type="nucleotide sequence ID" value="NZ_JAKJPO010000003.1"/>
</dbReference>
<sequence length="262" mass="27016">MSPSRLSTRWRLHAAALIVGLSIAGLLAGCQPQGDAGGADTAGEAATPALATDAAAPDDGGRDAAGMDDGSLADDTVDRAVFDDQPAEDVPPATAPALLPPPPSRDPGPARIDGYGPLRFGMSAEEMRAAWNGDSALVAAGEPSEGGTCHYLWPADADPATRPAFMLEEGRFVRYDVTDPEIEAPGGGRVGARGDAIRALYVGRYETMPHKYVEGGQYLRVTGLGAGASADGVLVFVVDADGRVNAWRAGRPPQVDYVEGCS</sequence>
<feature type="region of interest" description="Disordered" evidence="1">
    <location>
        <begin position="86"/>
        <end position="114"/>
    </location>
</feature>
<reference evidence="3" key="2">
    <citation type="submission" date="2022-01" db="EMBL/GenBank/DDBJ databases">
        <authorList>
            <person name="Zhou L.Y."/>
        </authorList>
    </citation>
    <scope>NUCLEOTIDE SEQUENCE</scope>
    <source>
        <strain evidence="3">TLK-CK17</strain>
    </source>
</reference>
<feature type="region of interest" description="Disordered" evidence="1">
    <location>
        <begin position="52"/>
        <end position="73"/>
    </location>
</feature>
<dbReference type="EMBL" id="JAKJPO010000003">
    <property type="protein sequence ID" value="MCF7221367.1"/>
    <property type="molecule type" value="Genomic_DNA"/>
</dbReference>
<dbReference type="PROSITE" id="PS51257">
    <property type="entry name" value="PROKAR_LIPOPROTEIN"/>
    <property type="match status" value="1"/>
</dbReference>
<name>A0ABS9HSP2_9GAMM</name>
<evidence type="ECO:0000256" key="2">
    <source>
        <dbReference type="SAM" id="SignalP"/>
    </source>
</evidence>
<accession>A0ABS9HSP2</accession>
<evidence type="ECO:0000313" key="4">
    <source>
        <dbReference type="Proteomes" id="UP001430796"/>
    </source>
</evidence>